<dbReference type="PRINTS" id="PR00085">
    <property type="entry name" value="THFDHDRGNASE"/>
</dbReference>
<feature type="domain" description="Tetrahydrofolate dehydrogenase/cyclohydrolase NAD(P)-binding" evidence="10">
    <location>
        <begin position="141"/>
        <end position="270"/>
    </location>
</feature>
<evidence type="ECO:0000259" key="10">
    <source>
        <dbReference type="Pfam" id="PF02882"/>
    </source>
</evidence>
<dbReference type="GO" id="GO:0004477">
    <property type="term" value="F:methenyltetrahydrofolate cyclohydrolase activity"/>
    <property type="evidence" value="ECO:0007669"/>
    <property type="project" value="TreeGrafter"/>
</dbReference>
<dbReference type="InterPro" id="IPR036291">
    <property type="entry name" value="NAD(P)-bd_dom_sf"/>
</dbReference>
<evidence type="ECO:0000259" key="9">
    <source>
        <dbReference type="Pfam" id="PF00763"/>
    </source>
</evidence>
<evidence type="ECO:0000313" key="12">
    <source>
        <dbReference type="Proteomes" id="UP000033859"/>
    </source>
</evidence>
<evidence type="ECO:0000256" key="5">
    <source>
        <dbReference type="ARBA" id="ARBA00022857"/>
    </source>
</evidence>
<dbReference type="GO" id="GO:0005829">
    <property type="term" value="C:cytosol"/>
    <property type="evidence" value="ECO:0007669"/>
    <property type="project" value="TreeGrafter"/>
</dbReference>
<dbReference type="SUPFAM" id="SSF53223">
    <property type="entry name" value="Aminoacid dehydrogenase-like, N-terminal domain"/>
    <property type="match status" value="1"/>
</dbReference>
<dbReference type="EMBL" id="LCCE01000017">
    <property type="protein sequence ID" value="KKS26768.1"/>
    <property type="molecule type" value="Genomic_DNA"/>
</dbReference>
<evidence type="ECO:0000256" key="3">
    <source>
        <dbReference type="ARBA" id="ARBA00022755"/>
    </source>
</evidence>
<comment type="pathway">
    <text evidence="1">One-carbon metabolism; tetrahydrofolate interconversion.</text>
</comment>
<reference evidence="11 12" key="1">
    <citation type="journal article" date="2015" name="Nature">
        <title>rRNA introns, odd ribosomes, and small enigmatic genomes across a large radiation of phyla.</title>
        <authorList>
            <person name="Brown C.T."/>
            <person name="Hug L.A."/>
            <person name="Thomas B.C."/>
            <person name="Sharon I."/>
            <person name="Castelle C.J."/>
            <person name="Singh A."/>
            <person name="Wilkins M.J."/>
            <person name="Williams K.H."/>
            <person name="Banfield J.F."/>
        </authorList>
    </citation>
    <scope>NUCLEOTIDE SEQUENCE [LARGE SCALE GENOMIC DNA]</scope>
</reference>
<keyword evidence="6" id="KW-0560">Oxidoreductase</keyword>
<dbReference type="InterPro" id="IPR020631">
    <property type="entry name" value="THF_DH/CycHdrlase_NAD-bd_dom"/>
</dbReference>
<evidence type="ECO:0000313" key="11">
    <source>
        <dbReference type="EMBL" id="KKS26768.1"/>
    </source>
</evidence>
<dbReference type="Gene3D" id="3.40.50.720">
    <property type="entry name" value="NAD(P)-binding Rossmann-like Domain"/>
    <property type="match status" value="1"/>
</dbReference>
<dbReference type="InterPro" id="IPR020630">
    <property type="entry name" value="THF_DH/CycHdrlase_cat_dom"/>
</dbReference>
<keyword evidence="7" id="KW-0486">Methionine biosynthesis</keyword>
<dbReference type="Proteomes" id="UP000033859">
    <property type="component" value="Unassembled WGS sequence"/>
</dbReference>
<protein>
    <submittedName>
        <fullName evidence="11">Bifunctional protein FolD</fullName>
    </submittedName>
</protein>
<evidence type="ECO:0000256" key="1">
    <source>
        <dbReference type="ARBA" id="ARBA00004777"/>
    </source>
</evidence>
<sequence length="272" mass="29583">MIIKGKIIADKILEEIREKVFVQHRKLVLGAVLVGDDSALKKFVDLKAKASEKAGINFKYFNFPEDIETGELSEKIKQICNLGEVSGLLVELPLPKHINQQEILDSVAIEKDVDVLSSEAQKKFYAGNFSVLPPAVGALRIVMNKIGLDPKNKKAAVFGQGLLIGKPTVYWLKSVGAEVFEIDEFTMEPKQYSIKADIIVSGVGKPNLITGDMVKGDVSVFDFGYGKKDGQTMGDVDFASVSPKCRHITPVPGGIGPLVVVSVLKNLVELNS</sequence>
<feature type="domain" description="Tetrahydrofolate dehydrogenase/cyclohydrolase catalytic" evidence="9">
    <location>
        <begin position="3"/>
        <end position="114"/>
    </location>
</feature>
<organism evidence="11 12">
    <name type="scientific">Candidatus Yanofskybacteria bacterium GW2011_GWC2_41_9</name>
    <dbReference type="NCBI Taxonomy" id="1619029"/>
    <lineage>
        <taxon>Bacteria</taxon>
        <taxon>Candidatus Yanofskyibacteriota</taxon>
    </lineage>
</organism>
<keyword evidence="8" id="KW-0511">Multifunctional enzyme</keyword>
<dbReference type="Pfam" id="PF02882">
    <property type="entry name" value="THF_DHG_CYH_C"/>
    <property type="match status" value="1"/>
</dbReference>
<dbReference type="GO" id="GO:0006164">
    <property type="term" value="P:purine nucleotide biosynthetic process"/>
    <property type="evidence" value="ECO:0007669"/>
    <property type="project" value="UniProtKB-KW"/>
</dbReference>
<keyword evidence="3" id="KW-0658">Purine biosynthesis</keyword>
<proteinExistence type="predicted"/>
<evidence type="ECO:0000256" key="6">
    <source>
        <dbReference type="ARBA" id="ARBA00023002"/>
    </source>
</evidence>
<dbReference type="Pfam" id="PF00763">
    <property type="entry name" value="THF_DHG_CYH"/>
    <property type="match status" value="1"/>
</dbReference>
<dbReference type="PATRIC" id="fig|1619029.3.peg.343"/>
<dbReference type="AlphaFoldDB" id="A0A0G1ANB8"/>
<keyword evidence="5" id="KW-0521">NADP</keyword>
<dbReference type="PANTHER" id="PTHR48099:SF5">
    <property type="entry name" value="C-1-TETRAHYDROFOLATE SYNTHASE, CYTOPLASMIC"/>
    <property type="match status" value="1"/>
</dbReference>
<dbReference type="GO" id="GO:0004488">
    <property type="term" value="F:methylenetetrahydrofolate dehydrogenase (NADP+) activity"/>
    <property type="evidence" value="ECO:0007669"/>
    <property type="project" value="InterPro"/>
</dbReference>
<evidence type="ECO:0000256" key="7">
    <source>
        <dbReference type="ARBA" id="ARBA00023167"/>
    </source>
</evidence>
<keyword evidence="7" id="KW-0028">Amino-acid biosynthesis</keyword>
<evidence type="ECO:0000256" key="8">
    <source>
        <dbReference type="ARBA" id="ARBA00023268"/>
    </source>
</evidence>
<dbReference type="PANTHER" id="PTHR48099">
    <property type="entry name" value="C-1-TETRAHYDROFOLATE SYNTHASE, CYTOPLASMIC-RELATED"/>
    <property type="match status" value="1"/>
</dbReference>
<name>A0A0G1ANB8_9BACT</name>
<evidence type="ECO:0000256" key="4">
    <source>
        <dbReference type="ARBA" id="ARBA00022801"/>
    </source>
</evidence>
<dbReference type="GO" id="GO:0009086">
    <property type="term" value="P:methionine biosynthetic process"/>
    <property type="evidence" value="ECO:0007669"/>
    <property type="project" value="UniProtKB-KW"/>
</dbReference>
<comment type="caution">
    <text evidence="11">The sequence shown here is derived from an EMBL/GenBank/DDBJ whole genome shotgun (WGS) entry which is preliminary data.</text>
</comment>
<dbReference type="SUPFAM" id="SSF51735">
    <property type="entry name" value="NAD(P)-binding Rossmann-fold domains"/>
    <property type="match status" value="1"/>
</dbReference>
<dbReference type="GO" id="GO:0035999">
    <property type="term" value="P:tetrahydrofolate interconversion"/>
    <property type="evidence" value="ECO:0007669"/>
    <property type="project" value="TreeGrafter"/>
</dbReference>
<keyword evidence="4" id="KW-0378">Hydrolase</keyword>
<gene>
    <name evidence="11" type="ORF">UU84_C0017G0002</name>
</gene>
<keyword evidence="2" id="KW-0554">One-carbon metabolism</keyword>
<evidence type="ECO:0000256" key="2">
    <source>
        <dbReference type="ARBA" id="ARBA00022563"/>
    </source>
</evidence>
<dbReference type="Gene3D" id="3.40.50.10860">
    <property type="entry name" value="Leucine Dehydrogenase, chain A, domain 1"/>
    <property type="match status" value="1"/>
</dbReference>
<accession>A0A0G1ANB8</accession>
<dbReference type="InterPro" id="IPR000672">
    <property type="entry name" value="THF_DH/CycHdrlase"/>
</dbReference>
<dbReference type="InterPro" id="IPR046346">
    <property type="entry name" value="Aminoacid_DH-like_N_sf"/>
</dbReference>